<gene>
    <name evidence="2" type="ORF">QR680_008453</name>
</gene>
<feature type="region of interest" description="Disordered" evidence="1">
    <location>
        <begin position="90"/>
        <end position="111"/>
    </location>
</feature>
<evidence type="ECO:0000313" key="2">
    <source>
        <dbReference type="EMBL" id="KAK0424001.1"/>
    </source>
</evidence>
<dbReference type="Proteomes" id="UP001175271">
    <property type="component" value="Unassembled WGS sequence"/>
</dbReference>
<sequence>MPSPASPAAVPAVGRGGNDERGGAWLCVFVCVESPITSPRFAFVSSVAAAAIRPSARSSPSPPPRFCPPPSAPRELAGCLPSPPPCPQPPLLSQPDRFAERTGDAPTHPARSCELAKPKKDCARLFQHFISTFRLTAVLGDPLLIAGYKVSLADDWYSWQLFGKLAWIIMTHAVDGIITQIRPDDIDENGQYVGQPKSADKSEASLGSTTETMLPPPSNGKDFGLESDRCICLLEEAFLSRVYLIMEFISLGTLGSKHLRTLRDTITFLHLYKSYTVLFARL</sequence>
<dbReference type="EMBL" id="JAUCMV010000001">
    <property type="protein sequence ID" value="KAK0424001.1"/>
    <property type="molecule type" value="Genomic_DNA"/>
</dbReference>
<keyword evidence="3" id="KW-1185">Reference proteome</keyword>
<comment type="caution">
    <text evidence="2">The sequence shown here is derived from an EMBL/GenBank/DDBJ whole genome shotgun (WGS) entry which is preliminary data.</text>
</comment>
<organism evidence="2 3">
    <name type="scientific">Steinernema hermaphroditum</name>
    <dbReference type="NCBI Taxonomy" id="289476"/>
    <lineage>
        <taxon>Eukaryota</taxon>
        <taxon>Metazoa</taxon>
        <taxon>Ecdysozoa</taxon>
        <taxon>Nematoda</taxon>
        <taxon>Chromadorea</taxon>
        <taxon>Rhabditida</taxon>
        <taxon>Tylenchina</taxon>
        <taxon>Panagrolaimomorpha</taxon>
        <taxon>Strongyloidoidea</taxon>
        <taxon>Steinernematidae</taxon>
        <taxon>Steinernema</taxon>
    </lineage>
</organism>
<dbReference type="AlphaFoldDB" id="A0AA39II45"/>
<reference evidence="2" key="1">
    <citation type="submission" date="2023-06" db="EMBL/GenBank/DDBJ databases">
        <title>Genomic analysis of the entomopathogenic nematode Steinernema hermaphroditum.</title>
        <authorList>
            <person name="Schwarz E.M."/>
            <person name="Heppert J.K."/>
            <person name="Baniya A."/>
            <person name="Schwartz H.T."/>
            <person name="Tan C.-H."/>
            <person name="Antoshechkin I."/>
            <person name="Sternberg P.W."/>
            <person name="Goodrich-Blair H."/>
            <person name="Dillman A.R."/>
        </authorList>
    </citation>
    <scope>NUCLEOTIDE SEQUENCE</scope>
    <source>
        <strain evidence="2">PS9179</strain>
        <tissue evidence="2">Whole animal</tissue>
    </source>
</reference>
<evidence type="ECO:0000313" key="3">
    <source>
        <dbReference type="Proteomes" id="UP001175271"/>
    </source>
</evidence>
<feature type="region of interest" description="Disordered" evidence="1">
    <location>
        <begin position="192"/>
        <end position="221"/>
    </location>
</feature>
<evidence type="ECO:0000256" key="1">
    <source>
        <dbReference type="SAM" id="MobiDB-lite"/>
    </source>
</evidence>
<protein>
    <submittedName>
        <fullName evidence="2">Uncharacterized protein</fullName>
    </submittedName>
</protein>
<accession>A0AA39II45</accession>
<name>A0AA39II45_9BILA</name>
<proteinExistence type="predicted"/>